<evidence type="ECO:0000256" key="1">
    <source>
        <dbReference type="SAM" id="Coils"/>
    </source>
</evidence>
<keyword evidence="4" id="KW-1185">Reference proteome</keyword>
<accession>A0ABN6ZS20</accession>
<evidence type="ECO:0000256" key="2">
    <source>
        <dbReference type="SAM" id="Phobius"/>
    </source>
</evidence>
<feature type="coiled-coil region" evidence="1">
    <location>
        <begin position="49"/>
        <end position="101"/>
    </location>
</feature>
<evidence type="ECO:0008006" key="5">
    <source>
        <dbReference type="Google" id="ProtNLM"/>
    </source>
</evidence>
<reference evidence="3 4" key="1">
    <citation type="submission" date="2023-09" db="EMBL/GenBank/DDBJ databases">
        <title>Pyrofollis japonicus gen. nov. sp. nov., a novel member of the family Pyrodictiaceae isolated from the Iheya North hydrothermal field.</title>
        <authorList>
            <person name="Miyazaki U."/>
            <person name="Sanari M."/>
            <person name="Tame A."/>
            <person name="Kitajima M."/>
            <person name="Okamoto A."/>
            <person name="Sawayama S."/>
            <person name="Miyazaki J."/>
            <person name="Takai K."/>
            <person name="Nakagawa S."/>
        </authorList>
    </citation>
    <scope>NUCLEOTIDE SEQUENCE [LARGE SCALE GENOMIC DNA]</scope>
    <source>
        <strain evidence="3 4">AV2</strain>
    </source>
</reference>
<gene>
    <name evidence="3" type="ORF">PABY_08150</name>
</gene>
<feature type="transmembrane region" description="Helical" evidence="2">
    <location>
        <begin position="6"/>
        <end position="27"/>
    </location>
</feature>
<keyword evidence="2" id="KW-1133">Transmembrane helix</keyword>
<sequence length="204" mass="23038">MEPMSLLAYTGSFAALAGGIAIVYSVLRDRGSRREQMLREHLAALAGKLEKCELEKEKQASVIADLELERKKLEARLEEERRRLQAEKEKALAELERRLRLEFAKERSRLLEDCEKRVEQVARVSRSAATLFEAVKSGKIRLVAAEKTCEGIIIEPERILCKRSDGTLEAIWPEEYSVGEALVVEPSSQASGRGQARKSKEQEQ</sequence>
<dbReference type="RefSeq" id="WP_338252181.1">
    <property type="nucleotide sequence ID" value="NZ_AP028907.1"/>
</dbReference>
<keyword evidence="2" id="KW-0812">Transmembrane</keyword>
<proteinExistence type="predicted"/>
<dbReference type="GeneID" id="89288837"/>
<evidence type="ECO:0000313" key="3">
    <source>
        <dbReference type="EMBL" id="BES81248.1"/>
    </source>
</evidence>
<protein>
    <recommendedName>
        <fullName evidence="5">DUF3552 domain-containing protein</fullName>
    </recommendedName>
</protein>
<keyword evidence="2" id="KW-0472">Membrane</keyword>
<dbReference type="Proteomes" id="UP001341135">
    <property type="component" value="Chromosome"/>
</dbReference>
<keyword evidence="1" id="KW-0175">Coiled coil</keyword>
<name>A0ABN6ZS20_9CREN</name>
<dbReference type="EMBL" id="AP028907">
    <property type="protein sequence ID" value="BES81248.1"/>
    <property type="molecule type" value="Genomic_DNA"/>
</dbReference>
<organism evidence="3 4">
    <name type="scientific">Pyrodictium abyssi</name>
    <dbReference type="NCBI Taxonomy" id="54256"/>
    <lineage>
        <taxon>Archaea</taxon>
        <taxon>Thermoproteota</taxon>
        <taxon>Thermoprotei</taxon>
        <taxon>Desulfurococcales</taxon>
        <taxon>Pyrodictiaceae</taxon>
        <taxon>Pyrodictium</taxon>
    </lineage>
</organism>
<evidence type="ECO:0000313" key="4">
    <source>
        <dbReference type="Proteomes" id="UP001341135"/>
    </source>
</evidence>